<proteinExistence type="predicted"/>
<gene>
    <name evidence="2" type="ORF">E8M12_12010</name>
</gene>
<evidence type="ECO:0000256" key="1">
    <source>
        <dbReference type="SAM" id="SignalP"/>
    </source>
</evidence>
<protein>
    <submittedName>
        <fullName evidence="2">DUF2066 domain-containing protein</fullName>
    </submittedName>
</protein>
<dbReference type="Pfam" id="PF09839">
    <property type="entry name" value="DUF2066"/>
    <property type="match status" value="1"/>
</dbReference>
<feature type="chain" id="PRO_5020501755" evidence="1">
    <location>
        <begin position="28"/>
        <end position="364"/>
    </location>
</feature>
<comment type="caution">
    <text evidence="2">The sequence shown here is derived from an EMBL/GenBank/DDBJ whole genome shotgun (WGS) entry which is preliminary data.</text>
</comment>
<accession>A0A4U1B3N5</accession>
<organism evidence="2 3">
    <name type="scientific">Thalassotalea mangrovi</name>
    <dbReference type="NCBI Taxonomy" id="2572245"/>
    <lineage>
        <taxon>Bacteria</taxon>
        <taxon>Pseudomonadati</taxon>
        <taxon>Pseudomonadota</taxon>
        <taxon>Gammaproteobacteria</taxon>
        <taxon>Alteromonadales</taxon>
        <taxon>Colwelliaceae</taxon>
        <taxon>Thalassotalea</taxon>
    </lineage>
</organism>
<dbReference type="OrthoDB" id="6195299at2"/>
<reference evidence="2 3" key="1">
    <citation type="submission" date="2019-04" db="EMBL/GenBank/DDBJ databases">
        <title>Thalassotalea guangxiensis sp. nov., isolated from sediment of the coastal wetland.</title>
        <authorList>
            <person name="Zheng S."/>
            <person name="Zhang D."/>
        </authorList>
    </citation>
    <scope>NUCLEOTIDE SEQUENCE [LARGE SCALE GENOMIC DNA]</scope>
    <source>
        <strain evidence="2 3">ZS-4</strain>
    </source>
</reference>
<dbReference type="Proteomes" id="UP000307999">
    <property type="component" value="Unassembled WGS sequence"/>
</dbReference>
<evidence type="ECO:0000313" key="2">
    <source>
        <dbReference type="EMBL" id="TKB44370.1"/>
    </source>
</evidence>
<dbReference type="AlphaFoldDB" id="A0A4U1B3N5"/>
<keyword evidence="1" id="KW-0732">Signal</keyword>
<feature type="signal peptide" evidence="1">
    <location>
        <begin position="1"/>
        <end position="27"/>
    </location>
</feature>
<dbReference type="RefSeq" id="WP_136736387.1">
    <property type="nucleotide sequence ID" value="NZ_SWDB01000029.1"/>
</dbReference>
<evidence type="ECO:0000313" key="3">
    <source>
        <dbReference type="Proteomes" id="UP000307999"/>
    </source>
</evidence>
<name>A0A4U1B3N5_9GAMM</name>
<dbReference type="EMBL" id="SWDB01000029">
    <property type="protein sequence ID" value="TKB44370.1"/>
    <property type="molecule type" value="Genomic_DNA"/>
</dbReference>
<dbReference type="InterPro" id="IPR018642">
    <property type="entry name" value="DUF2066"/>
</dbReference>
<keyword evidence="3" id="KW-1185">Reference proteome</keyword>
<sequence length="364" mass="39848">MKMIKILCKRVAMGLVAVGLNITAANAVQVDNLYQGQVSVPSQSAQSRQQAVGSAFRQVLVKIAGSESVASNSTLATALRRPDNYLSQYSYTQQDRQIYLLADFDQDKVNLLLQKAEVGIWGKHRPLITVWLVEEQGNQRNIIADSSAETLLEDLKKQAAIYGLPINFPLMDLTDAMEVSSADVWGRFQQPLEKASQRYGSEAIAVVRLSDSSLLDNAEKGGNTQLKAIDWTLFVNGNRTAMRYKGSDNEDLIASAVGGIAQSLYQQNSYSVTAQANHSTQIEIVNVDSMAAFKQVKEFLDSLTQVASVQVVSVKGETILFNLSLLSSEAAVRQALKLEGKLIESNDPLAPESEVQVSQFIWKG</sequence>